<dbReference type="SUPFAM" id="SSF52540">
    <property type="entry name" value="P-loop containing nucleoside triphosphate hydrolases"/>
    <property type="match status" value="2"/>
</dbReference>
<evidence type="ECO:0000256" key="12">
    <source>
        <dbReference type="SAM" id="Coils"/>
    </source>
</evidence>
<keyword evidence="12" id="KW-0175">Coiled coil</keyword>
<sequence length="1009" mass="118970">MKNINKITKSEHIIETDQLTILGEYQKIDRTNLNKNYQSEKELEQELIKNLILQGYEKLEIHTQSQLYENLKLQIEKLNKIQFSEKEWARFINEYLDSPNDSVVNKANRIQENHIYDFKFDNDTIKNIKIIDKENLNNNHMQVINQIEQKGKAKNRYDVTILVNGLPLVHIELKQRGYSDKEAFNQIVRYKSESFDSEHSLYKYTQIFVISNGTYTKYFSNFFDNKRANFEFTIDWADQKNNIISDLEDFTKTFFEKRVVLAVLTRYTILTAEKRLLVMRPYQIAATEKILQKIRLSYNNKSWSKTEAGGYIWHTTGSGKTLTSFKTARLATELDFIDKVFFVVDRKDLDNQTVREYKKFQEDSVYGTKNTKELKKNIEKKDNKIIVTTIQKLNEFIKTNKNHEIFNKQCVLIFDECHRSQFGEAQNNIKKSFKKYYLFGFTGTPIFSANSRGFDTTESVFGKLLHSYIITHAIRDKKVLKFKIDYHNTVPYYKPHEENQESDRRKTIEREKMLIHENRIKEITKYILQIFPDKTIRNENIKSKSEHNAILAVQSIDAAKLYYNEFKRQQEFLDEDKKIKVTTIFSFAANEEKLAVGEIADEELETAKNISNTSKEFLVSVVEDFNSTFKTSYDLSDNGFQNFYNAVSEKTKNREIDLLIVVGMFLTGFDAPTLNTLFVDKQLSYHGLIQAFSRTNRINKINKPFGNIVCFRDLSNQTQEAIKLFGNEDSAKIIFEKDFLSYINGYFDENGKLINGYSQTVNELKTYFPNPADISGEEKEMHFISLINNLLRLNNKLKNYDEFKNYKGKLSDREMQDYKSTYIKIREKTLHERNQNFNRNDYSEIEFEIDLLKSEEINLDYIFRVSSSQKTVDDMKREMIRLIRSDIKTSKQEPLIEKMFSDYYNEIQTLFESSNNEVIKVKKIVEFFYDFVKLQKQNDINKLILNQKLKDQDTAYRFIANCINKGNVYREGTEINDLITGGRMSGNRAEKKQIIFTEIQKLVDLYNGI</sequence>
<dbReference type="RefSeq" id="WP_280101992.1">
    <property type="nucleotide sequence ID" value="NZ_CP122979.1"/>
</dbReference>
<dbReference type="Gene3D" id="3.90.1570.50">
    <property type="match status" value="2"/>
</dbReference>
<keyword evidence="4" id="KW-0540">Nuclease</keyword>
<keyword evidence="9 11" id="KW-0067">ATP-binding</keyword>
<comment type="function">
    <text evidence="11">Subunit R is required for both nuclease and ATPase activities, but not for modification.</text>
</comment>
<evidence type="ECO:0000256" key="8">
    <source>
        <dbReference type="ARBA" id="ARBA00022801"/>
    </source>
</evidence>
<accession>A0ABY8LW95</accession>
<keyword evidence="5 11" id="KW-0547">Nucleotide-binding</keyword>
<evidence type="ECO:0000256" key="3">
    <source>
        <dbReference type="ARBA" id="ARBA00011296"/>
    </source>
</evidence>
<evidence type="ECO:0000256" key="10">
    <source>
        <dbReference type="ARBA" id="ARBA00023125"/>
    </source>
</evidence>
<reference evidence="14" key="1">
    <citation type="submission" date="2023-04" db="EMBL/GenBank/DDBJ databases">
        <title>Completed genome of Mycoplasma lagogenitalium type strain 12MS.</title>
        <authorList>
            <person name="Spergser J."/>
        </authorList>
    </citation>
    <scope>NUCLEOTIDE SEQUENCE</scope>
    <source>
        <strain evidence="14">12MS</strain>
    </source>
</reference>
<evidence type="ECO:0000256" key="2">
    <source>
        <dbReference type="ARBA" id="ARBA00008598"/>
    </source>
</evidence>
<dbReference type="NCBIfam" id="TIGR00348">
    <property type="entry name" value="hsdR"/>
    <property type="match status" value="1"/>
</dbReference>
<dbReference type="CDD" id="cd18030">
    <property type="entry name" value="DEXHc_RE_I_HsdR"/>
    <property type="match status" value="1"/>
</dbReference>
<dbReference type="GO" id="GO:0009035">
    <property type="term" value="F:type I site-specific deoxyribonuclease activity"/>
    <property type="evidence" value="ECO:0007669"/>
    <property type="project" value="UniProtKB-EC"/>
</dbReference>
<dbReference type="EMBL" id="CP122979">
    <property type="protein sequence ID" value="WGI36691.1"/>
    <property type="molecule type" value="Genomic_DNA"/>
</dbReference>
<comment type="similarity">
    <text evidence="2 11">Belongs to the HsdR family.</text>
</comment>
<dbReference type="Pfam" id="PF12008">
    <property type="entry name" value="EcoR124_C"/>
    <property type="match status" value="1"/>
</dbReference>
<dbReference type="CDD" id="cd22332">
    <property type="entry name" value="HsdR_N"/>
    <property type="match status" value="1"/>
</dbReference>
<feature type="domain" description="Helicase ATP-binding" evidence="13">
    <location>
        <begin position="301"/>
        <end position="463"/>
    </location>
</feature>
<dbReference type="InterPro" id="IPR022625">
    <property type="entry name" value="TypeI_RM_Rsu_C"/>
</dbReference>
<dbReference type="Pfam" id="PF18766">
    <property type="entry name" value="SWI2_SNF2"/>
    <property type="match status" value="1"/>
</dbReference>
<dbReference type="PANTHER" id="PTHR30195">
    <property type="entry name" value="TYPE I SITE-SPECIFIC DEOXYRIBONUCLEASE PROTEIN SUBUNIT M AND R"/>
    <property type="match status" value="1"/>
</dbReference>
<protein>
    <recommendedName>
        <fullName evidence="11">Type I restriction enzyme endonuclease subunit</fullName>
        <shortName evidence="11">R protein</shortName>
        <ecNumber evidence="11">3.1.21.3</ecNumber>
    </recommendedName>
</protein>
<dbReference type="Pfam" id="PF04313">
    <property type="entry name" value="HSDR_N"/>
    <property type="match status" value="1"/>
</dbReference>
<dbReference type="InterPro" id="IPR040980">
    <property type="entry name" value="SWI2_SNF2"/>
</dbReference>
<dbReference type="InterPro" id="IPR055180">
    <property type="entry name" value="HsdR_RecA-like_helicase_dom_2"/>
</dbReference>
<dbReference type="PROSITE" id="PS51192">
    <property type="entry name" value="HELICASE_ATP_BIND_1"/>
    <property type="match status" value="1"/>
</dbReference>
<proteinExistence type="inferred from homology"/>
<feature type="coiled-coil region" evidence="12">
    <location>
        <begin position="34"/>
        <end position="81"/>
    </location>
</feature>
<evidence type="ECO:0000256" key="9">
    <source>
        <dbReference type="ARBA" id="ARBA00022840"/>
    </source>
</evidence>
<dbReference type="PANTHER" id="PTHR30195:SF16">
    <property type="entry name" value="TYPE I RESTRICTION ENZYME ENDONUCLEASE SUBUNIT"/>
    <property type="match status" value="1"/>
</dbReference>
<dbReference type="InterPro" id="IPR007409">
    <property type="entry name" value="Restrct_endonuc_type1_HsdR_N"/>
</dbReference>
<dbReference type="Gene3D" id="3.40.50.300">
    <property type="entry name" value="P-loop containing nucleotide triphosphate hydrolases"/>
    <property type="match status" value="2"/>
</dbReference>
<evidence type="ECO:0000313" key="14">
    <source>
        <dbReference type="EMBL" id="WGI36691.1"/>
    </source>
</evidence>
<dbReference type="CDD" id="cd18800">
    <property type="entry name" value="SF2_C_EcoR124I-like"/>
    <property type="match status" value="1"/>
</dbReference>
<comment type="subunit">
    <text evidence="3 11">The type I restriction/modification system is composed of three polypeptides R, M and S.</text>
</comment>
<dbReference type="InterPro" id="IPR027417">
    <property type="entry name" value="P-loop_NTPase"/>
</dbReference>
<name>A0ABY8LW95_9BACT</name>
<evidence type="ECO:0000256" key="11">
    <source>
        <dbReference type="RuleBase" id="RU364115"/>
    </source>
</evidence>
<dbReference type="Pfam" id="PF22679">
    <property type="entry name" value="T1R_D3-like"/>
    <property type="match status" value="1"/>
</dbReference>
<dbReference type="InterPro" id="IPR004473">
    <property type="entry name" value="Restrct_endonuc_typeI_HsdR"/>
</dbReference>
<evidence type="ECO:0000256" key="4">
    <source>
        <dbReference type="ARBA" id="ARBA00022722"/>
    </source>
</evidence>
<organism evidence="14 15">
    <name type="scientific">Mesomycoplasma lagogenitalium</name>
    <dbReference type="NCBI Taxonomy" id="171286"/>
    <lineage>
        <taxon>Bacteria</taxon>
        <taxon>Bacillati</taxon>
        <taxon>Mycoplasmatota</taxon>
        <taxon>Mycoplasmoidales</taxon>
        <taxon>Metamycoplasmataceae</taxon>
        <taxon>Mesomycoplasma</taxon>
    </lineage>
</organism>
<dbReference type="SMART" id="SM00487">
    <property type="entry name" value="DEXDc"/>
    <property type="match status" value="1"/>
</dbReference>
<dbReference type="InterPro" id="IPR051268">
    <property type="entry name" value="Type-I_R_enzyme_R_subunit"/>
</dbReference>
<dbReference type="EC" id="3.1.21.3" evidence="11"/>
<dbReference type="InterPro" id="IPR014001">
    <property type="entry name" value="Helicase_ATP-bd"/>
</dbReference>
<evidence type="ECO:0000259" key="13">
    <source>
        <dbReference type="PROSITE" id="PS51192"/>
    </source>
</evidence>
<evidence type="ECO:0000256" key="5">
    <source>
        <dbReference type="ARBA" id="ARBA00022741"/>
    </source>
</evidence>
<evidence type="ECO:0000256" key="7">
    <source>
        <dbReference type="ARBA" id="ARBA00022759"/>
    </source>
</evidence>
<keyword evidence="15" id="KW-1185">Reference proteome</keyword>
<keyword evidence="7" id="KW-0255">Endonuclease</keyword>
<evidence type="ECO:0000313" key="15">
    <source>
        <dbReference type="Proteomes" id="UP001179842"/>
    </source>
</evidence>
<keyword evidence="6 11" id="KW-0680">Restriction system</keyword>
<evidence type="ECO:0000256" key="1">
    <source>
        <dbReference type="ARBA" id="ARBA00000851"/>
    </source>
</evidence>
<evidence type="ECO:0000256" key="6">
    <source>
        <dbReference type="ARBA" id="ARBA00022747"/>
    </source>
</evidence>
<comment type="catalytic activity">
    <reaction evidence="1 11">
        <text>Endonucleolytic cleavage of DNA to give random double-stranded fragments with terminal 5'-phosphates, ATP is simultaneously hydrolyzed.</text>
        <dbReference type="EC" id="3.1.21.3"/>
    </reaction>
</comment>
<keyword evidence="8 11" id="KW-0378">Hydrolase</keyword>
<dbReference type="Proteomes" id="UP001179842">
    <property type="component" value="Chromosome"/>
</dbReference>
<gene>
    <name evidence="14" type="ORF">QEG99_00175</name>
</gene>
<dbReference type="Gene3D" id="1.20.58.2040">
    <property type="match status" value="1"/>
</dbReference>
<keyword evidence="10 11" id="KW-0238">DNA-binding</keyword>